<accession>A0A330HUT8</accession>
<evidence type="ECO:0000256" key="1">
    <source>
        <dbReference type="ARBA" id="ARBA00007754"/>
    </source>
</evidence>
<keyword evidence="2 4" id="KW-0378">Hydrolase</keyword>
<evidence type="ECO:0000256" key="2">
    <source>
        <dbReference type="ARBA" id="ARBA00022801"/>
    </source>
</evidence>
<feature type="domain" description="GH26" evidence="6">
    <location>
        <begin position="1"/>
        <end position="318"/>
    </location>
</feature>
<keyword evidence="5" id="KW-0732">Signal</keyword>
<dbReference type="SUPFAM" id="SSF51445">
    <property type="entry name" value="(Trans)glycosidases"/>
    <property type="match status" value="1"/>
</dbReference>
<sequence>MNSFLKTTFILFGGVVISGAVYAASGVSGASVDSRNLFQDKRPFIAADAVTPGAYDPHGDYTNDANSKIEHIFLPWEDVDLATLGVADDYAKQRGRSLLLTIEPWSWARDWRVSPENLLSGILAGRYDSNMSAVCSAAAQLKSPITIRWGQEMDDKTGQFTWSYWNADGYVKAYRHVIDVCRKHLPNAKYMWSPKGDEGLQAYYPGDKYVDVIGLSVFGYQPYDKLEAGHDTTFVERTKPGYDRVAGFGKPIAIAELGYEGDDSYVRNWAAEANKPHAEFPAMTAVVYFNDKEVYPWPRNVGRPDWRVADHPLNLTTETNGAATATPD</sequence>
<evidence type="ECO:0000259" key="6">
    <source>
        <dbReference type="PROSITE" id="PS51764"/>
    </source>
</evidence>
<dbReference type="GO" id="GO:0016985">
    <property type="term" value="F:mannan endo-1,4-beta-mannosidase activity"/>
    <property type="evidence" value="ECO:0007669"/>
    <property type="project" value="InterPro"/>
</dbReference>
<dbReference type="InterPro" id="IPR022790">
    <property type="entry name" value="GH26_dom"/>
</dbReference>
<feature type="signal peptide" evidence="5">
    <location>
        <begin position="1"/>
        <end position="23"/>
    </location>
</feature>
<dbReference type="AlphaFoldDB" id="A0A330HUT8"/>
<keyword evidence="3 4" id="KW-0326">Glycosidase</keyword>
<comment type="caution">
    <text evidence="7">The sequence shown here is derived from an EMBL/GenBank/DDBJ whole genome shotgun (WGS) entry which is preliminary data.</text>
</comment>
<name>A0A330HUT8_9HYPH</name>
<protein>
    <submittedName>
        <fullName evidence="7">Beta-mannosidase</fullName>
    </submittedName>
</protein>
<dbReference type="GO" id="GO:0006080">
    <property type="term" value="P:substituted mannan metabolic process"/>
    <property type="evidence" value="ECO:0007669"/>
    <property type="project" value="InterPro"/>
</dbReference>
<evidence type="ECO:0000256" key="4">
    <source>
        <dbReference type="PROSITE-ProRule" id="PRU01100"/>
    </source>
</evidence>
<feature type="active site" description="Proton donor" evidence="4">
    <location>
        <position position="152"/>
    </location>
</feature>
<gene>
    <name evidence="7" type="ORF">DPM33_00410</name>
</gene>
<evidence type="ECO:0000313" key="8">
    <source>
        <dbReference type="Proteomes" id="UP000251558"/>
    </source>
</evidence>
<dbReference type="PANTHER" id="PTHR40079">
    <property type="entry name" value="MANNAN ENDO-1,4-BETA-MANNOSIDASE E-RELATED"/>
    <property type="match status" value="1"/>
</dbReference>
<evidence type="ECO:0000256" key="3">
    <source>
        <dbReference type="ARBA" id="ARBA00023295"/>
    </source>
</evidence>
<dbReference type="EMBL" id="QMBP01000001">
    <property type="protein sequence ID" value="RAZ92411.1"/>
    <property type="molecule type" value="Genomic_DNA"/>
</dbReference>
<dbReference type="Pfam" id="PF02156">
    <property type="entry name" value="Glyco_hydro_26"/>
    <property type="match status" value="1"/>
</dbReference>
<feature type="chain" id="PRO_5016448884" evidence="5">
    <location>
        <begin position="24"/>
        <end position="328"/>
    </location>
</feature>
<dbReference type="PROSITE" id="PS51764">
    <property type="entry name" value="GH26"/>
    <property type="match status" value="1"/>
</dbReference>
<organism evidence="7 8">
    <name type="scientific">Mesorhizobium hawassense</name>
    <dbReference type="NCBI Taxonomy" id="1209954"/>
    <lineage>
        <taxon>Bacteria</taxon>
        <taxon>Pseudomonadati</taxon>
        <taxon>Pseudomonadota</taxon>
        <taxon>Alphaproteobacteria</taxon>
        <taxon>Hyphomicrobiales</taxon>
        <taxon>Phyllobacteriaceae</taxon>
        <taxon>Mesorhizobium</taxon>
    </lineage>
</organism>
<dbReference type="InterPro" id="IPR017853">
    <property type="entry name" value="GH"/>
</dbReference>
<reference evidence="7 8" key="1">
    <citation type="submission" date="2018-07" db="EMBL/GenBank/DDBJ databases">
        <title>Diversity of Mesorhizobium strains in Brazil.</title>
        <authorList>
            <person name="Helene L.C.F."/>
            <person name="Dall'Agnol R."/>
            <person name="Delamuta J.R.M."/>
            <person name="Hungria M."/>
        </authorList>
    </citation>
    <scope>NUCLEOTIDE SEQUENCE [LARGE SCALE GENOMIC DNA]</scope>
    <source>
        <strain evidence="7 8">AC99b</strain>
    </source>
</reference>
<dbReference type="RefSeq" id="WP_112094938.1">
    <property type="nucleotide sequence ID" value="NZ_QMBP01000001.1"/>
</dbReference>
<dbReference type="OrthoDB" id="9816550at2"/>
<dbReference type="Proteomes" id="UP000251558">
    <property type="component" value="Unassembled WGS sequence"/>
</dbReference>
<proteinExistence type="inferred from homology"/>
<evidence type="ECO:0000256" key="5">
    <source>
        <dbReference type="SAM" id="SignalP"/>
    </source>
</evidence>
<dbReference type="PANTHER" id="PTHR40079:SF4">
    <property type="entry name" value="GH26 DOMAIN-CONTAINING PROTEIN-RELATED"/>
    <property type="match status" value="1"/>
</dbReference>
<evidence type="ECO:0000313" key="7">
    <source>
        <dbReference type="EMBL" id="RAZ92411.1"/>
    </source>
</evidence>
<keyword evidence="8" id="KW-1185">Reference proteome</keyword>
<dbReference type="InterPro" id="IPR000805">
    <property type="entry name" value="Glyco_hydro_26"/>
</dbReference>
<dbReference type="Gene3D" id="3.20.20.80">
    <property type="entry name" value="Glycosidases"/>
    <property type="match status" value="1"/>
</dbReference>
<feature type="active site" description="Nucleophile" evidence="4">
    <location>
        <position position="256"/>
    </location>
</feature>
<comment type="similarity">
    <text evidence="1 4">Belongs to the glycosyl hydrolase 26 family.</text>
</comment>